<keyword evidence="3" id="KW-1185">Reference proteome</keyword>
<evidence type="ECO:0000313" key="3">
    <source>
        <dbReference type="Proteomes" id="UP000183376"/>
    </source>
</evidence>
<keyword evidence="1" id="KW-0812">Transmembrane</keyword>
<dbReference type="STRING" id="211114.SAMN04489726_5346"/>
<evidence type="ECO:0000313" key="2">
    <source>
        <dbReference type="EMBL" id="SDN17716.1"/>
    </source>
</evidence>
<dbReference type="EMBL" id="LT629701">
    <property type="protein sequence ID" value="SDN17716.1"/>
    <property type="molecule type" value="Genomic_DNA"/>
</dbReference>
<reference evidence="2 3" key="1">
    <citation type="submission" date="2016-10" db="EMBL/GenBank/DDBJ databases">
        <authorList>
            <person name="de Groot N.N."/>
        </authorList>
    </citation>
    <scope>NUCLEOTIDE SEQUENCE [LARGE SCALE GENOMIC DNA]</scope>
    <source>
        <strain evidence="2 3">DSM 44149</strain>
    </source>
</reference>
<gene>
    <name evidence="2" type="ORF">SAMN04489726_5346</name>
</gene>
<organism evidence="2 3">
    <name type="scientific">Allokutzneria albata</name>
    <name type="common">Kibdelosporangium albatum</name>
    <dbReference type="NCBI Taxonomy" id="211114"/>
    <lineage>
        <taxon>Bacteria</taxon>
        <taxon>Bacillati</taxon>
        <taxon>Actinomycetota</taxon>
        <taxon>Actinomycetes</taxon>
        <taxon>Pseudonocardiales</taxon>
        <taxon>Pseudonocardiaceae</taxon>
        <taxon>Allokutzneria</taxon>
    </lineage>
</organism>
<evidence type="ECO:0000256" key="1">
    <source>
        <dbReference type="SAM" id="Phobius"/>
    </source>
</evidence>
<name>A0A1G9ZAT8_ALLAB</name>
<sequence length="153" mass="16584">MASTEDHLPSPAAGGRKRMSRRTKTVLNIVAGVVLLGTVALTIGACWLFRESENMAITRATYESVVVGQPEPAAKKLLPYGQSKIAAKLARKAGLTVRQDRAACRHYLSRDEQATHPGHLLVYRICFAAQAVAAKSRLEVGNLSPRPADRAEH</sequence>
<proteinExistence type="predicted"/>
<protein>
    <submittedName>
        <fullName evidence="2">Uncharacterized protein</fullName>
    </submittedName>
</protein>
<accession>A0A1G9ZAT8</accession>
<keyword evidence="1" id="KW-0472">Membrane</keyword>
<feature type="transmembrane region" description="Helical" evidence="1">
    <location>
        <begin position="26"/>
        <end position="50"/>
    </location>
</feature>
<dbReference type="RefSeq" id="WP_030427212.1">
    <property type="nucleotide sequence ID" value="NZ_JOEF01000002.1"/>
</dbReference>
<dbReference type="Proteomes" id="UP000183376">
    <property type="component" value="Chromosome I"/>
</dbReference>
<keyword evidence="1" id="KW-1133">Transmembrane helix</keyword>
<dbReference type="OrthoDB" id="9917903at2"/>
<dbReference type="AlphaFoldDB" id="A0A1G9ZAT8"/>